<dbReference type="InterPro" id="IPR032694">
    <property type="entry name" value="CopC/D"/>
</dbReference>
<feature type="chain" id="PRO_5015996925" description="Copper resistance protein C" evidence="8">
    <location>
        <begin position="27"/>
        <end position="126"/>
    </location>
</feature>
<keyword evidence="3 7" id="KW-0479">Metal-binding</keyword>
<evidence type="ECO:0000256" key="7">
    <source>
        <dbReference type="RuleBase" id="RU369037"/>
    </source>
</evidence>
<dbReference type="PANTHER" id="PTHR34820">
    <property type="entry name" value="INNER MEMBRANE PROTEIN YEBZ"/>
    <property type="match status" value="1"/>
</dbReference>
<dbReference type="GO" id="GO:0042597">
    <property type="term" value="C:periplasmic space"/>
    <property type="evidence" value="ECO:0007669"/>
    <property type="project" value="UniProtKB-SubCell"/>
</dbReference>
<gene>
    <name evidence="10" type="ORF">HYN51_03630</name>
</gene>
<dbReference type="RefSeq" id="WP_108899821.1">
    <property type="nucleotide sequence ID" value="NZ_CP029185.2"/>
</dbReference>
<evidence type="ECO:0000256" key="4">
    <source>
        <dbReference type="ARBA" id="ARBA00022729"/>
    </source>
</evidence>
<comment type="similarity">
    <text evidence="2 7">Belongs to the CopC family.</text>
</comment>
<dbReference type="EMBL" id="CP029185">
    <property type="protein sequence ID" value="AWH87733.1"/>
    <property type="molecule type" value="Genomic_DNA"/>
</dbReference>
<evidence type="ECO:0000256" key="1">
    <source>
        <dbReference type="ARBA" id="ARBA00004418"/>
    </source>
</evidence>
<evidence type="ECO:0000259" key="9">
    <source>
        <dbReference type="Pfam" id="PF04234"/>
    </source>
</evidence>
<dbReference type="Gene3D" id="2.60.40.1220">
    <property type="match status" value="1"/>
</dbReference>
<feature type="signal peptide" evidence="8">
    <location>
        <begin position="1"/>
        <end position="26"/>
    </location>
</feature>
<keyword evidence="6 7" id="KW-0186">Copper</keyword>
<comment type="subcellular location">
    <subcellularLocation>
        <location evidence="1 7">Periplasm</location>
    </subcellularLocation>
</comment>
<accession>A0A2Y9TVL0</accession>
<dbReference type="GO" id="GO:0006825">
    <property type="term" value="P:copper ion transport"/>
    <property type="evidence" value="ECO:0007669"/>
    <property type="project" value="InterPro"/>
</dbReference>
<proteinExistence type="inferred from homology"/>
<reference evidence="10 11" key="1">
    <citation type="journal article" date="2019" name="Int. J. Syst. Evol. Microbiol.">
        <title>Limnobaculum parvum gen. nov., sp. nov., isolated from a freshwater lake.</title>
        <authorList>
            <person name="Baek C."/>
            <person name="Shin S.K."/>
            <person name="Yi H."/>
        </authorList>
    </citation>
    <scope>NUCLEOTIDE SEQUENCE [LARGE SCALE GENOMIC DNA]</scope>
    <source>
        <strain evidence="10 11">HYN0051</strain>
    </source>
</reference>
<dbReference type="Pfam" id="PF04234">
    <property type="entry name" value="CopC"/>
    <property type="match status" value="1"/>
</dbReference>
<protein>
    <recommendedName>
        <fullName evidence="7">Copper resistance protein C</fullName>
    </recommendedName>
</protein>
<evidence type="ECO:0000256" key="6">
    <source>
        <dbReference type="ARBA" id="ARBA00023008"/>
    </source>
</evidence>
<dbReference type="GO" id="GO:0005886">
    <property type="term" value="C:plasma membrane"/>
    <property type="evidence" value="ECO:0007669"/>
    <property type="project" value="TreeGrafter"/>
</dbReference>
<dbReference type="GO" id="GO:0046688">
    <property type="term" value="P:response to copper ion"/>
    <property type="evidence" value="ECO:0007669"/>
    <property type="project" value="UniProtKB-UniRule"/>
</dbReference>
<dbReference type="InterPro" id="IPR014755">
    <property type="entry name" value="Cu-Rt/internalin_Ig-like"/>
</dbReference>
<evidence type="ECO:0000313" key="10">
    <source>
        <dbReference type="EMBL" id="AWH87733.1"/>
    </source>
</evidence>
<dbReference type="KEGG" id="lpv:HYN51_03630"/>
<comment type="function">
    <text evidence="7">Involved in copper resistance.</text>
</comment>
<feature type="domain" description="CopC" evidence="9">
    <location>
        <begin position="27"/>
        <end position="123"/>
    </location>
</feature>
<evidence type="ECO:0000256" key="8">
    <source>
        <dbReference type="SAM" id="SignalP"/>
    </source>
</evidence>
<dbReference type="PANTHER" id="PTHR34820:SF4">
    <property type="entry name" value="INNER MEMBRANE PROTEIN YEBZ"/>
    <property type="match status" value="1"/>
</dbReference>
<dbReference type="AlphaFoldDB" id="A0A2Y9TVL0"/>
<evidence type="ECO:0000256" key="2">
    <source>
        <dbReference type="ARBA" id="ARBA00010509"/>
    </source>
</evidence>
<evidence type="ECO:0000256" key="3">
    <source>
        <dbReference type="ARBA" id="ARBA00022723"/>
    </source>
</evidence>
<keyword evidence="11" id="KW-1185">Reference proteome</keyword>
<name>A0A2Y9TVL0_9GAMM</name>
<organism evidence="10 11">
    <name type="scientific">Limnobaculum parvum</name>
    <dbReference type="NCBI Taxonomy" id="2172103"/>
    <lineage>
        <taxon>Bacteria</taxon>
        <taxon>Pseudomonadati</taxon>
        <taxon>Pseudomonadota</taxon>
        <taxon>Gammaproteobacteria</taxon>
        <taxon>Enterobacterales</taxon>
        <taxon>Budviciaceae</taxon>
        <taxon>Limnobaculum</taxon>
    </lineage>
</organism>
<dbReference type="Proteomes" id="UP000244908">
    <property type="component" value="Chromosome"/>
</dbReference>
<dbReference type="NCBIfam" id="NF033814">
    <property type="entry name" value="copper_CopC"/>
    <property type="match status" value="1"/>
</dbReference>
<dbReference type="OrthoDB" id="9796814at2"/>
<evidence type="ECO:0000256" key="5">
    <source>
        <dbReference type="ARBA" id="ARBA00022764"/>
    </source>
</evidence>
<dbReference type="SUPFAM" id="SSF81296">
    <property type="entry name" value="E set domains"/>
    <property type="match status" value="1"/>
</dbReference>
<dbReference type="GO" id="GO:0005507">
    <property type="term" value="F:copper ion binding"/>
    <property type="evidence" value="ECO:0007669"/>
    <property type="project" value="UniProtKB-UniRule"/>
</dbReference>
<dbReference type="InterPro" id="IPR014756">
    <property type="entry name" value="Ig_E-set"/>
</dbReference>
<keyword evidence="5 7" id="KW-0574">Periplasm</keyword>
<dbReference type="InterPro" id="IPR047685">
    <property type="entry name" value="CopC-like"/>
</dbReference>
<sequence>MFLRLLRLCTPLIIILFGLTSHSALAHAHLKQQTPVAESTLTASPKEISLKYSEGIEVKFSKIELLNPNNKIILIDDLLLDPSDNTRLIAPLKAPLSAGRYTVNWHVVSVDGHKTKGNFQFIVKPD</sequence>
<dbReference type="InterPro" id="IPR007348">
    <property type="entry name" value="CopC_dom"/>
</dbReference>
<keyword evidence="4 7" id="KW-0732">Signal</keyword>
<evidence type="ECO:0000313" key="11">
    <source>
        <dbReference type="Proteomes" id="UP000244908"/>
    </source>
</evidence>